<evidence type="ECO:0000313" key="2">
    <source>
        <dbReference type="Proteomes" id="UP000187651"/>
    </source>
</evidence>
<dbReference type="InterPro" id="IPR007344">
    <property type="entry name" value="GrpB/CoaE"/>
</dbReference>
<protein>
    <submittedName>
        <fullName evidence="1">GrpB domain, predicted nucleotidyltransferase, UPF0157 family</fullName>
    </submittedName>
</protein>
<reference evidence="2" key="1">
    <citation type="submission" date="2016-10" db="EMBL/GenBank/DDBJ databases">
        <authorList>
            <person name="Varghese N."/>
            <person name="Submissions S."/>
        </authorList>
    </citation>
    <scope>NUCLEOTIDE SEQUENCE [LARGE SCALE GENOMIC DNA]</scope>
    <source>
        <strain evidence="2">M83</strain>
    </source>
</reference>
<organism evidence="1 2">
    <name type="scientific">Lachnospira pectinoschiza</name>
    <dbReference type="NCBI Taxonomy" id="28052"/>
    <lineage>
        <taxon>Bacteria</taxon>
        <taxon>Bacillati</taxon>
        <taxon>Bacillota</taxon>
        <taxon>Clostridia</taxon>
        <taxon>Lachnospirales</taxon>
        <taxon>Lachnospiraceae</taxon>
        <taxon>Lachnospira</taxon>
    </lineage>
</organism>
<dbReference type="InterPro" id="IPR043519">
    <property type="entry name" value="NT_sf"/>
</dbReference>
<keyword evidence="1" id="KW-0808">Transferase</keyword>
<dbReference type="PANTHER" id="PTHR34822:SF1">
    <property type="entry name" value="GRPB FAMILY PROTEIN"/>
    <property type="match status" value="1"/>
</dbReference>
<sequence length="167" mass="19066">MRTKHVVVLPYDENWKQGFIDIKTELSQALGELAISIEHVGSTSVEGLAAKPIIDIDVVVKKERINDAILALKSIGYIHEGNLGIPGREAFAYDGKEHLQKHHLYVCPEDSLELKRHLAFRDYLRLHPEAVDEYSKVKVEAAKLYPEDIDKYIEHKAFVIEKIYSVM</sequence>
<dbReference type="GO" id="GO:0016740">
    <property type="term" value="F:transferase activity"/>
    <property type="evidence" value="ECO:0007669"/>
    <property type="project" value="UniProtKB-KW"/>
</dbReference>
<dbReference type="Pfam" id="PF04229">
    <property type="entry name" value="GrpB"/>
    <property type="match status" value="1"/>
</dbReference>
<keyword evidence="2" id="KW-1185">Reference proteome</keyword>
<gene>
    <name evidence="1" type="ORF">SAMN05216544_1587</name>
</gene>
<accession>A0A1G9XR07</accession>
<dbReference type="PANTHER" id="PTHR34822">
    <property type="entry name" value="GRPB DOMAIN PROTEIN (AFU_ORTHOLOGUE AFUA_1G01530)"/>
    <property type="match status" value="1"/>
</dbReference>
<dbReference type="RefSeq" id="WP_074521677.1">
    <property type="nucleotide sequence ID" value="NZ_FNHZ01000004.1"/>
</dbReference>
<dbReference type="AlphaFoldDB" id="A0A1G9XR07"/>
<evidence type="ECO:0000313" key="1">
    <source>
        <dbReference type="EMBL" id="SDM98625.1"/>
    </source>
</evidence>
<dbReference type="SUPFAM" id="SSF81301">
    <property type="entry name" value="Nucleotidyltransferase"/>
    <property type="match status" value="1"/>
</dbReference>
<dbReference type="Gene3D" id="3.30.460.10">
    <property type="entry name" value="Beta Polymerase, domain 2"/>
    <property type="match status" value="1"/>
</dbReference>
<dbReference type="Proteomes" id="UP000187651">
    <property type="component" value="Unassembled WGS sequence"/>
</dbReference>
<proteinExistence type="predicted"/>
<name>A0A1G9XR07_9FIRM</name>
<dbReference type="EMBL" id="FNHZ01000004">
    <property type="protein sequence ID" value="SDM98625.1"/>
    <property type="molecule type" value="Genomic_DNA"/>
</dbReference>
<dbReference type="OrthoDB" id="9799092at2"/>